<dbReference type="PhylomeDB" id="Q17I59"/>
<evidence type="ECO:0000256" key="2">
    <source>
        <dbReference type="SAM" id="SignalP"/>
    </source>
</evidence>
<protein>
    <submittedName>
        <fullName evidence="3">AAEL002440-PA</fullName>
    </submittedName>
</protein>
<dbReference type="Pfam" id="PF00379">
    <property type="entry name" value="Chitin_bind_4"/>
    <property type="match status" value="1"/>
</dbReference>
<gene>
    <name evidence="3" type="ORF">AaeL_AAEL002440</name>
</gene>
<keyword evidence="2" id="KW-0732">Signal</keyword>
<reference evidence="3" key="2">
    <citation type="journal article" date="2007" name="Science">
        <title>Genome sequence of Aedes aegypti, a major arbovirus vector.</title>
        <authorList>
            <person name="Nene V."/>
            <person name="Wortman J.R."/>
            <person name="Lawson D."/>
            <person name="Haas B."/>
            <person name="Kodira C."/>
            <person name="Tu Z.J."/>
            <person name="Loftus B."/>
            <person name="Xi Z."/>
            <person name="Megy K."/>
            <person name="Grabherr M."/>
            <person name="Ren Q."/>
            <person name="Zdobnov E.M."/>
            <person name="Lobo N.F."/>
            <person name="Campbell K.S."/>
            <person name="Brown S.E."/>
            <person name="Bonaldo M.F."/>
            <person name="Zhu J."/>
            <person name="Sinkins S.P."/>
            <person name="Hogenkamp D.G."/>
            <person name="Amedeo P."/>
            <person name="Arensburger P."/>
            <person name="Atkinson P.W."/>
            <person name="Bidwell S."/>
            <person name="Biedler J."/>
            <person name="Birney E."/>
            <person name="Bruggner R.V."/>
            <person name="Costas J."/>
            <person name="Coy M.R."/>
            <person name="Crabtree J."/>
            <person name="Crawford M."/>
            <person name="Debruyn B."/>
            <person name="Decaprio D."/>
            <person name="Eiglmeier K."/>
            <person name="Eisenstadt E."/>
            <person name="El-Dorry H."/>
            <person name="Gelbart W.M."/>
            <person name="Gomes S.L."/>
            <person name="Hammond M."/>
            <person name="Hannick L.I."/>
            <person name="Hogan J.R."/>
            <person name="Holmes M.H."/>
            <person name="Jaffe D."/>
            <person name="Johnston J.S."/>
            <person name="Kennedy R.C."/>
            <person name="Koo H."/>
            <person name="Kravitz S."/>
            <person name="Kriventseva E.V."/>
            <person name="Kulp D."/>
            <person name="Labutti K."/>
            <person name="Lee E."/>
            <person name="Li S."/>
            <person name="Lovin D.D."/>
            <person name="Mao C."/>
            <person name="Mauceli E."/>
            <person name="Menck C.F."/>
            <person name="Miller J.R."/>
            <person name="Montgomery P."/>
            <person name="Mori A."/>
            <person name="Nascimento A.L."/>
            <person name="Naveira H.F."/>
            <person name="Nusbaum C."/>
            <person name="O'leary S."/>
            <person name="Orvis J."/>
            <person name="Pertea M."/>
            <person name="Quesneville H."/>
            <person name="Reidenbach K.R."/>
            <person name="Rogers Y.H."/>
            <person name="Roth C.W."/>
            <person name="Schneider J.R."/>
            <person name="Schatz M."/>
            <person name="Shumway M."/>
            <person name="Stanke M."/>
            <person name="Stinson E.O."/>
            <person name="Tubio J.M."/>
            <person name="Vanzee J.P."/>
            <person name="Verjovski-Almeida S."/>
            <person name="Werner D."/>
            <person name="White O."/>
            <person name="Wyder S."/>
            <person name="Zeng Q."/>
            <person name="Zhao Q."/>
            <person name="Zhao Y."/>
            <person name="Hill C.A."/>
            <person name="Raikhel A.S."/>
            <person name="Soares M.B."/>
            <person name="Knudson D.L."/>
            <person name="Lee N.H."/>
            <person name="Galagan J."/>
            <person name="Salzberg S.L."/>
            <person name="Paulsen I.T."/>
            <person name="Dimopoulos G."/>
            <person name="Collins F.H."/>
            <person name="Birren B."/>
            <person name="Fraser-Liggett C.M."/>
            <person name="Severson D.W."/>
        </authorList>
    </citation>
    <scope>NUCLEOTIDE SEQUENCE [LARGE SCALE GENOMIC DNA]</scope>
    <source>
        <strain evidence="3">Liverpool</strain>
    </source>
</reference>
<sequence length="139" mass="15315">MWYSKSVKMVQAFSVLAVLALCSCSIKATPTGGEADSKLEVVTESNNYATDEFDWSYQLSDGREVRSNAYKKRLDDGREVLVINGLYSYVAPNGVKYTVSYYSDETGYHPTIIVGDEPLYPEAPPPFAIDPKLLASLVG</sequence>
<dbReference type="PROSITE" id="PS51257">
    <property type="entry name" value="PROKAR_LIPOPROTEIN"/>
    <property type="match status" value="1"/>
</dbReference>
<name>Q17I59_AEDAE</name>
<dbReference type="AlphaFoldDB" id="Q17I59"/>
<dbReference type="InterPro" id="IPR000618">
    <property type="entry name" value="Insect_cuticle"/>
</dbReference>
<evidence type="ECO:0000256" key="1">
    <source>
        <dbReference type="PROSITE-ProRule" id="PRU00497"/>
    </source>
</evidence>
<dbReference type="GO" id="GO:0042302">
    <property type="term" value="F:structural constituent of cuticle"/>
    <property type="evidence" value="ECO:0007669"/>
    <property type="project" value="UniProtKB-UniRule"/>
</dbReference>
<feature type="chain" id="PRO_5014308068" evidence="2">
    <location>
        <begin position="29"/>
        <end position="139"/>
    </location>
</feature>
<feature type="signal peptide" evidence="2">
    <location>
        <begin position="1"/>
        <end position="28"/>
    </location>
</feature>
<accession>Q17I59</accession>
<reference evidence="3" key="3">
    <citation type="submission" date="2012-09" db="EMBL/GenBank/DDBJ databases">
        <authorList>
            <consortium name="VectorBase"/>
        </authorList>
    </citation>
    <scope>NUCLEOTIDE SEQUENCE</scope>
    <source>
        <strain evidence="3">Liverpool</strain>
    </source>
</reference>
<dbReference type="EMBL" id="CH477242">
    <property type="protein sequence ID" value="EAT46370.1"/>
    <property type="molecule type" value="Genomic_DNA"/>
</dbReference>
<reference evidence="3" key="1">
    <citation type="submission" date="2005-10" db="EMBL/GenBank/DDBJ databases">
        <authorList>
            <person name="Loftus B.J."/>
            <person name="Nene V.M."/>
            <person name="Hannick L.I."/>
            <person name="Bidwell S."/>
            <person name="Haas B."/>
            <person name="Amedeo P."/>
            <person name="Orvis J."/>
            <person name="Wortman J.R."/>
            <person name="White O.R."/>
            <person name="Salzberg S."/>
            <person name="Shumway M."/>
            <person name="Koo H."/>
            <person name="Zhao Y."/>
            <person name="Holmes M."/>
            <person name="Miller J."/>
            <person name="Schatz M."/>
            <person name="Pop M."/>
            <person name="Pai G."/>
            <person name="Utterback T."/>
            <person name="Rogers Y.-H."/>
            <person name="Kravitz S."/>
            <person name="Fraser C.M."/>
        </authorList>
    </citation>
    <scope>NUCLEOTIDE SEQUENCE</scope>
    <source>
        <strain evidence="3">Liverpool</strain>
    </source>
</reference>
<proteinExistence type="predicted"/>
<keyword evidence="1" id="KW-0193">Cuticle</keyword>
<dbReference type="VEuPathDB" id="VectorBase:AAEL002440"/>
<dbReference type="PaxDb" id="7159-AAEL002440-PA"/>
<dbReference type="eggNOG" id="ENOG502T9FZ">
    <property type="taxonomic scope" value="Eukaryota"/>
</dbReference>
<dbReference type="HOGENOM" id="CLU_065450_7_1_1"/>
<dbReference type="PRINTS" id="PR00947">
    <property type="entry name" value="CUTICLE"/>
</dbReference>
<organism evidence="3 4">
    <name type="scientific">Aedes aegypti</name>
    <name type="common">Yellowfever mosquito</name>
    <name type="synonym">Culex aegypti</name>
    <dbReference type="NCBI Taxonomy" id="7159"/>
    <lineage>
        <taxon>Eukaryota</taxon>
        <taxon>Metazoa</taxon>
        <taxon>Ecdysozoa</taxon>
        <taxon>Arthropoda</taxon>
        <taxon>Hexapoda</taxon>
        <taxon>Insecta</taxon>
        <taxon>Pterygota</taxon>
        <taxon>Neoptera</taxon>
        <taxon>Endopterygota</taxon>
        <taxon>Diptera</taxon>
        <taxon>Nematocera</taxon>
        <taxon>Culicoidea</taxon>
        <taxon>Culicidae</taxon>
        <taxon>Culicinae</taxon>
        <taxon>Aedini</taxon>
        <taxon>Aedes</taxon>
        <taxon>Stegomyia</taxon>
    </lineage>
</organism>
<dbReference type="Proteomes" id="UP000682892">
    <property type="component" value="Chromosome 3"/>
</dbReference>
<evidence type="ECO:0000313" key="3">
    <source>
        <dbReference type="EMBL" id="EAT46370.1"/>
    </source>
</evidence>
<dbReference type="OMA" id="MWYSKSV"/>
<evidence type="ECO:0000313" key="4">
    <source>
        <dbReference type="Proteomes" id="UP000682892"/>
    </source>
</evidence>
<dbReference type="PROSITE" id="PS51155">
    <property type="entry name" value="CHIT_BIND_RR_2"/>
    <property type="match status" value="1"/>
</dbReference>